<keyword evidence="2" id="KW-1185">Reference proteome</keyword>
<protein>
    <submittedName>
        <fullName evidence="1">YdcH family protein</fullName>
    </submittedName>
</protein>
<proteinExistence type="predicted"/>
<sequence length="64" mass="7364">MSIEARIDTLSHKHEALEAALAEERSHAAANDLRISDLKRRKLAIKDEMEQLRQMTLQPDQRPS</sequence>
<name>A0ABV7MCM0_9PROT</name>
<reference evidence="2" key="1">
    <citation type="journal article" date="2019" name="Int. J. Syst. Evol. Microbiol.">
        <title>The Global Catalogue of Microorganisms (GCM) 10K type strain sequencing project: providing services to taxonomists for standard genome sequencing and annotation.</title>
        <authorList>
            <consortium name="The Broad Institute Genomics Platform"/>
            <consortium name="The Broad Institute Genome Sequencing Center for Infectious Disease"/>
            <person name="Wu L."/>
            <person name="Ma J."/>
        </authorList>
    </citation>
    <scope>NUCLEOTIDE SEQUENCE [LARGE SCALE GENOMIC DNA]</scope>
    <source>
        <strain evidence="2">KCTC 22245</strain>
    </source>
</reference>
<dbReference type="Pfam" id="PF04325">
    <property type="entry name" value="DUF465"/>
    <property type="match status" value="1"/>
</dbReference>
<organism evidence="1 2">
    <name type="scientific">Parvularcula lutaonensis</name>
    <dbReference type="NCBI Taxonomy" id="491923"/>
    <lineage>
        <taxon>Bacteria</taxon>
        <taxon>Pseudomonadati</taxon>
        <taxon>Pseudomonadota</taxon>
        <taxon>Alphaproteobacteria</taxon>
        <taxon>Parvularculales</taxon>
        <taxon>Parvularculaceae</taxon>
        <taxon>Parvularcula</taxon>
    </lineage>
</organism>
<dbReference type="InterPro" id="IPR038444">
    <property type="entry name" value="DUF465_sf"/>
</dbReference>
<evidence type="ECO:0000313" key="2">
    <source>
        <dbReference type="Proteomes" id="UP001595607"/>
    </source>
</evidence>
<comment type="caution">
    <text evidence="1">The sequence shown here is derived from an EMBL/GenBank/DDBJ whole genome shotgun (WGS) entry which is preliminary data.</text>
</comment>
<dbReference type="RefSeq" id="WP_189575334.1">
    <property type="nucleotide sequence ID" value="NZ_BMXU01000002.1"/>
</dbReference>
<evidence type="ECO:0000313" key="1">
    <source>
        <dbReference type="EMBL" id="MFC3303108.1"/>
    </source>
</evidence>
<dbReference type="Proteomes" id="UP001595607">
    <property type="component" value="Unassembled WGS sequence"/>
</dbReference>
<gene>
    <name evidence="1" type="ORF">ACFONP_10230</name>
</gene>
<dbReference type="EMBL" id="JBHRVA010000003">
    <property type="protein sequence ID" value="MFC3303108.1"/>
    <property type="molecule type" value="Genomic_DNA"/>
</dbReference>
<accession>A0ABV7MCM0</accession>
<dbReference type="Gene3D" id="6.10.280.50">
    <property type="match status" value="1"/>
</dbReference>
<dbReference type="InterPro" id="IPR007420">
    <property type="entry name" value="DUF465"/>
</dbReference>